<dbReference type="GO" id="GO:0003779">
    <property type="term" value="F:actin binding"/>
    <property type="evidence" value="ECO:0000318"/>
    <property type="project" value="GO_Central"/>
</dbReference>
<dbReference type="GO" id="GO:0019933">
    <property type="term" value="P:cAMP-mediated signaling"/>
    <property type="evidence" value="ECO:0000318"/>
    <property type="project" value="GO_Central"/>
</dbReference>
<dbReference type="FunFam" id="2.160.20.70:FF:000006">
    <property type="entry name" value="Adenylyl cyclase-associated protein"/>
    <property type="match status" value="1"/>
</dbReference>
<dbReference type="Pfam" id="PF08603">
    <property type="entry name" value="CAP_C"/>
    <property type="match status" value="1"/>
</dbReference>
<feature type="region of interest" description="Disordered" evidence="2">
    <location>
        <begin position="295"/>
        <end position="328"/>
    </location>
</feature>
<sequence length="501" mass="52576">MASNLEALVRRLEIAVEKLESAGGIASGSGGATGQPDPSTASPTESSLATSVAAFDELIDTAVTKFVGASEAIGGPVREASKLLEEAFKRERNVVLAISHCKAPTPAEMQALVSPVGEVMMKAGSLTEGKRTDEFQHLKAVADSLQALTWVLYAGKESGMSLPAQHVEETFQAAEFYVNKVLMAYRNKDAQHVEWCKALKAVFLPGLKDYVKQHQTTGPAWKPNGIPISQFKGEAPASTAPPAATRTPPPPPRKAPAPPPTPPAGSLLQPRAAAPAPASGMSALLQDLNKGDAVTSGLRKVTDDMKTKNRTDRTGAVPASAAPPAATPAAASKAAAPAAAAPKFELQQDRKWVVENFNGKKDIVIAETNPRQSVYIYNCKNTVVQVKGKVNNITVDKCNRTGLVFEDVVAACEVVNSTSVEIQSNGVAPTIAIDKVDGCQLYLSAGSLNASITTAKSSEINVLVPGKTAADDLVEHALPEQFVNSFKDGRFVTEPVSHSGG</sequence>
<evidence type="ECO:0000256" key="2">
    <source>
        <dbReference type="SAM" id="MobiDB-lite"/>
    </source>
</evidence>
<dbReference type="InterPro" id="IPR016098">
    <property type="entry name" value="CAP/MinC_C"/>
</dbReference>
<dbReference type="GO" id="GO:0007015">
    <property type="term" value="P:actin filament organization"/>
    <property type="evidence" value="ECO:0000318"/>
    <property type="project" value="GO_Central"/>
</dbReference>
<keyword evidence="5" id="KW-1185">Reference proteome</keyword>
<feature type="compositionally biased region" description="Basic and acidic residues" evidence="2">
    <location>
        <begin position="300"/>
        <end position="313"/>
    </location>
</feature>
<dbReference type="Proteomes" id="UP000054558">
    <property type="component" value="Unassembled WGS sequence"/>
</dbReference>
<evidence type="ECO:0000256" key="1">
    <source>
        <dbReference type="ARBA" id="ARBA00007659"/>
    </source>
</evidence>
<dbReference type="Pfam" id="PF21938">
    <property type="entry name" value="CAP_N"/>
    <property type="match status" value="1"/>
</dbReference>
<organism evidence="4 5">
    <name type="scientific">Klebsormidium nitens</name>
    <name type="common">Green alga</name>
    <name type="synonym">Ulothrix nitens</name>
    <dbReference type="NCBI Taxonomy" id="105231"/>
    <lineage>
        <taxon>Eukaryota</taxon>
        <taxon>Viridiplantae</taxon>
        <taxon>Streptophyta</taxon>
        <taxon>Klebsormidiophyceae</taxon>
        <taxon>Klebsormidiales</taxon>
        <taxon>Klebsormidiaceae</taxon>
        <taxon>Klebsormidium</taxon>
    </lineage>
</organism>
<dbReference type="SUPFAM" id="SSF101278">
    <property type="entry name" value="N-terminal domain of adenylylcyclase associated protein, CAP"/>
    <property type="match status" value="1"/>
</dbReference>
<dbReference type="PANTHER" id="PTHR10652:SF0">
    <property type="entry name" value="ADENYLYL CYCLASE-ASSOCIATED PROTEIN"/>
    <property type="match status" value="1"/>
</dbReference>
<dbReference type="InterPro" id="IPR017901">
    <property type="entry name" value="C-CAP_CF_C-like"/>
</dbReference>
<proteinExistence type="inferred from homology"/>
<feature type="compositionally biased region" description="Low complexity" evidence="2">
    <location>
        <begin position="264"/>
        <end position="279"/>
    </location>
</feature>
<dbReference type="Gene3D" id="2.160.20.70">
    <property type="match status" value="1"/>
</dbReference>
<dbReference type="PANTHER" id="PTHR10652">
    <property type="entry name" value="ADENYLYL CYCLASE-ASSOCIATED PROTEIN"/>
    <property type="match status" value="1"/>
</dbReference>
<dbReference type="InterPro" id="IPR013912">
    <property type="entry name" value="Adenylate_cyclase-assoc_CAP_C"/>
</dbReference>
<dbReference type="InterPro" id="IPR006599">
    <property type="entry name" value="CARP_motif"/>
</dbReference>
<feature type="domain" description="C-CAP/cofactor C-like" evidence="3">
    <location>
        <begin position="337"/>
        <end position="478"/>
    </location>
</feature>
<dbReference type="STRING" id="105231.A0A1Y1I1R0"/>
<reference evidence="4 5" key="1">
    <citation type="journal article" date="2014" name="Nat. Commun.">
        <title>Klebsormidium flaccidum genome reveals primary factors for plant terrestrial adaptation.</title>
        <authorList>
            <person name="Hori K."/>
            <person name="Maruyama F."/>
            <person name="Fujisawa T."/>
            <person name="Togashi T."/>
            <person name="Yamamoto N."/>
            <person name="Seo M."/>
            <person name="Sato S."/>
            <person name="Yamada T."/>
            <person name="Mori H."/>
            <person name="Tajima N."/>
            <person name="Moriyama T."/>
            <person name="Ikeuchi M."/>
            <person name="Watanabe M."/>
            <person name="Wada H."/>
            <person name="Kobayashi K."/>
            <person name="Saito M."/>
            <person name="Masuda T."/>
            <person name="Sasaki-Sekimoto Y."/>
            <person name="Mashiguchi K."/>
            <person name="Awai K."/>
            <person name="Shimojima M."/>
            <person name="Masuda S."/>
            <person name="Iwai M."/>
            <person name="Nobusawa T."/>
            <person name="Narise T."/>
            <person name="Kondo S."/>
            <person name="Saito H."/>
            <person name="Sato R."/>
            <person name="Murakawa M."/>
            <person name="Ihara Y."/>
            <person name="Oshima-Yamada Y."/>
            <person name="Ohtaka K."/>
            <person name="Satoh M."/>
            <person name="Sonobe K."/>
            <person name="Ishii M."/>
            <person name="Ohtani R."/>
            <person name="Kanamori-Sato M."/>
            <person name="Honoki R."/>
            <person name="Miyazaki D."/>
            <person name="Mochizuki H."/>
            <person name="Umetsu J."/>
            <person name="Higashi K."/>
            <person name="Shibata D."/>
            <person name="Kamiya Y."/>
            <person name="Sato N."/>
            <person name="Nakamura Y."/>
            <person name="Tabata S."/>
            <person name="Ida S."/>
            <person name="Kurokawa K."/>
            <person name="Ohta H."/>
        </authorList>
    </citation>
    <scope>NUCLEOTIDE SEQUENCE [LARGE SCALE GENOMIC DNA]</scope>
    <source>
        <strain evidence="4 5">NIES-2285</strain>
    </source>
</reference>
<dbReference type="PROSITE" id="PS51329">
    <property type="entry name" value="C_CAP_COFACTOR_C"/>
    <property type="match status" value="1"/>
</dbReference>
<dbReference type="SMART" id="SM00673">
    <property type="entry name" value="CARP"/>
    <property type="match status" value="2"/>
</dbReference>
<feature type="compositionally biased region" description="Pro residues" evidence="2">
    <location>
        <begin position="247"/>
        <end position="263"/>
    </location>
</feature>
<dbReference type="SUPFAM" id="SSF69340">
    <property type="entry name" value="C-terminal domain of adenylylcyclase associated protein"/>
    <property type="match status" value="1"/>
</dbReference>
<feature type="compositionally biased region" description="Polar residues" evidence="2">
    <location>
        <begin position="36"/>
        <end position="47"/>
    </location>
</feature>
<dbReference type="InterPro" id="IPR036223">
    <property type="entry name" value="CAP_C_sf"/>
</dbReference>
<dbReference type="EMBL" id="DF237158">
    <property type="protein sequence ID" value="GAQ84855.1"/>
    <property type="molecule type" value="Genomic_DNA"/>
</dbReference>
<evidence type="ECO:0000313" key="4">
    <source>
        <dbReference type="EMBL" id="GAQ84855.1"/>
    </source>
</evidence>
<dbReference type="AlphaFoldDB" id="A0A1Y1I1R0"/>
<evidence type="ECO:0000313" key="5">
    <source>
        <dbReference type="Proteomes" id="UP000054558"/>
    </source>
</evidence>
<feature type="region of interest" description="Disordered" evidence="2">
    <location>
        <begin position="25"/>
        <end position="47"/>
    </location>
</feature>
<dbReference type="FunFam" id="1.25.40.330:FF:000001">
    <property type="entry name" value="Adenylyl cyclase-associated protein"/>
    <property type="match status" value="1"/>
</dbReference>
<dbReference type="InterPro" id="IPR053950">
    <property type="entry name" value="CAP_N"/>
</dbReference>
<dbReference type="OrthoDB" id="1601at2759"/>
<dbReference type="OMA" id="KSQQTHK"/>
<protein>
    <submittedName>
        <fullName evidence="4">Adenylate cyclase-associated protein</fullName>
    </submittedName>
</protein>
<dbReference type="InterPro" id="IPR036222">
    <property type="entry name" value="CAP_N_sf"/>
</dbReference>
<name>A0A1Y1I1R0_KLENI</name>
<dbReference type="GO" id="GO:0005737">
    <property type="term" value="C:cytoplasm"/>
    <property type="evidence" value="ECO:0000318"/>
    <property type="project" value="GO_Central"/>
</dbReference>
<gene>
    <name evidence="4" type="ORF">KFL_002090070</name>
</gene>
<evidence type="ECO:0000259" key="3">
    <source>
        <dbReference type="PROSITE" id="PS51329"/>
    </source>
</evidence>
<feature type="region of interest" description="Disordered" evidence="2">
    <location>
        <begin position="218"/>
        <end position="279"/>
    </location>
</feature>
<accession>A0A1Y1I1R0</accession>
<feature type="compositionally biased region" description="Low complexity" evidence="2">
    <location>
        <begin position="316"/>
        <end position="328"/>
    </location>
</feature>
<dbReference type="GO" id="GO:0008179">
    <property type="term" value="F:adenylate cyclase binding"/>
    <property type="evidence" value="ECO:0000318"/>
    <property type="project" value="GO_Central"/>
</dbReference>
<dbReference type="Gene3D" id="1.25.40.330">
    <property type="entry name" value="Adenylate cyclase-associated CAP, N-terminal domain"/>
    <property type="match status" value="1"/>
</dbReference>
<dbReference type="InterPro" id="IPR001837">
    <property type="entry name" value="Adenylate_cyclase-assoc_CAP"/>
</dbReference>
<comment type="similarity">
    <text evidence="1">Belongs to the CAP family.</text>
</comment>
<feature type="compositionally biased region" description="Low complexity" evidence="2">
    <location>
        <begin position="235"/>
        <end position="246"/>
    </location>
</feature>